<evidence type="ECO:0000256" key="1">
    <source>
        <dbReference type="ARBA" id="ARBA00004571"/>
    </source>
</evidence>
<feature type="domain" description="TonB-dependent receptor plug" evidence="12">
    <location>
        <begin position="78"/>
        <end position="188"/>
    </location>
</feature>
<comment type="subcellular location">
    <subcellularLocation>
        <location evidence="1 8">Cell outer membrane</location>
        <topology evidence="1 8">Multi-pass membrane protein</topology>
    </subcellularLocation>
</comment>
<evidence type="ECO:0000256" key="5">
    <source>
        <dbReference type="ARBA" id="ARBA00023077"/>
    </source>
</evidence>
<name>A0A839ESY0_9GAMM</name>
<dbReference type="EMBL" id="JACGXL010000001">
    <property type="protein sequence ID" value="MBA8886865.1"/>
    <property type="molecule type" value="Genomic_DNA"/>
</dbReference>
<evidence type="ECO:0000259" key="12">
    <source>
        <dbReference type="Pfam" id="PF07715"/>
    </source>
</evidence>
<dbReference type="InterPro" id="IPR000531">
    <property type="entry name" value="Beta-barrel_TonB"/>
</dbReference>
<evidence type="ECO:0000256" key="4">
    <source>
        <dbReference type="ARBA" id="ARBA00022692"/>
    </source>
</evidence>
<keyword evidence="4 8" id="KW-0812">Transmembrane</keyword>
<dbReference type="Gene3D" id="2.40.170.20">
    <property type="entry name" value="TonB-dependent receptor, beta-barrel domain"/>
    <property type="match status" value="1"/>
</dbReference>
<keyword evidence="13" id="KW-0675">Receptor</keyword>
<dbReference type="SUPFAM" id="SSF56935">
    <property type="entry name" value="Porins"/>
    <property type="match status" value="1"/>
</dbReference>
<comment type="similarity">
    <text evidence="8 9">Belongs to the TonB-dependent receptor family.</text>
</comment>
<keyword evidence="14" id="KW-1185">Reference proteome</keyword>
<gene>
    <name evidence="13" type="ORF">FHW12_001056</name>
</gene>
<keyword evidence="2 8" id="KW-0813">Transport</keyword>
<evidence type="ECO:0000256" key="2">
    <source>
        <dbReference type="ARBA" id="ARBA00022448"/>
    </source>
</evidence>
<evidence type="ECO:0000256" key="8">
    <source>
        <dbReference type="PROSITE-ProRule" id="PRU01360"/>
    </source>
</evidence>
<dbReference type="Pfam" id="PF07715">
    <property type="entry name" value="Plug"/>
    <property type="match status" value="1"/>
</dbReference>
<feature type="domain" description="TonB-dependent receptor-like beta-barrel" evidence="11">
    <location>
        <begin position="432"/>
        <end position="881"/>
    </location>
</feature>
<dbReference type="PANTHER" id="PTHR40980">
    <property type="entry name" value="PLUG DOMAIN-CONTAINING PROTEIN"/>
    <property type="match status" value="1"/>
</dbReference>
<keyword evidence="10" id="KW-0732">Signal</keyword>
<evidence type="ECO:0000256" key="7">
    <source>
        <dbReference type="ARBA" id="ARBA00023237"/>
    </source>
</evidence>
<dbReference type="InterPro" id="IPR036942">
    <property type="entry name" value="Beta-barrel_TonB_sf"/>
</dbReference>
<keyword evidence="3 8" id="KW-1134">Transmembrane beta strand</keyword>
<dbReference type="PANTHER" id="PTHR40980:SF3">
    <property type="entry name" value="TONB-DEPENDENT RECEPTOR-LIKE BETA-BARREL DOMAIN-CONTAINING PROTEIN"/>
    <property type="match status" value="1"/>
</dbReference>
<dbReference type="Proteomes" id="UP000550401">
    <property type="component" value="Unassembled WGS sequence"/>
</dbReference>
<evidence type="ECO:0000256" key="9">
    <source>
        <dbReference type="RuleBase" id="RU003357"/>
    </source>
</evidence>
<dbReference type="InterPro" id="IPR012910">
    <property type="entry name" value="Plug_dom"/>
</dbReference>
<dbReference type="GO" id="GO:0009279">
    <property type="term" value="C:cell outer membrane"/>
    <property type="evidence" value="ECO:0007669"/>
    <property type="project" value="UniProtKB-SubCell"/>
</dbReference>
<accession>A0A839ESY0</accession>
<dbReference type="Gene3D" id="2.170.130.10">
    <property type="entry name" value="TonB-dependent receptor, plug domain"/>
    <property type="match status" value="1"/>
</dbReference>
<feature type="chain" id="PRO_5033033456" evidence="10">
    <location>
        <begin position="28"/>
        <end position="915"/>
    </location>
</feature>
<feature type="signal peptide" evidence="10">
    <location>
        <begin position="1"/>
        <end position="27"/>
    </location>
</feature>
<evidence type="ECO:0000313" key="13">
    <source>
        <dbReference type="EMBL" id="MBA8886865.1"/>
    </source>
</evidence>
<dbReference type="NCBIfam" id="TIGR01782">
    <property type="entry name" value="TonB-Xanth-Caul"/>
    <property type="match status" value="1"/>
</dbReference>
<evidence type="ECO:0000256" key="6">
    <source>
        <dbReference type="ARBA" id="ARBA00023136"/>
    </source>
</evidence>
<evidence type="ECO:0000256" key="3">
    <source>
        <dbReference type="ARBA" id="ARBA00022452"/>
    </source>
</evidence>
<evidence type="ECO:0000259" key="11">
    <source>
        <dbReference type="Pfam" id="PF00593"/>
    </source>
</evidence>
<comment type="caution">
    <text evidence="13">The sequence shown here is derived from an EMBL/GenBank/DDBJ whole genome shotgun (WGS) entry which is preliminary data.</text>
</comment>
<evidence type="ECO:0000313" key="14">
    <source>
        <dbReference type="Proteomes" id="UP000550401"/>
    </source>
</evidence>
<dbReference type="AlphaFoldDB" id="A0A839ESY0"/>
<sequence length="915" mass="99801">MKIRTYRKTMLSASILAAFAFAAAAHAAEVAADADASTADASADGAAGTAQDGTRAQEMEAIVVHGIRESLKASLDTKRDANAIVDAITAEDIGKFPNTNVAEAMVMIPGVTLDRRFGQGERVSIDGTDPSLNLSFIDGHPVAQAIWLYGEQPNRGFDYTLLAPEILGRLEVYKSSEARLPEGSLGGTVMMHTRLPLDLDANSIAGSIGYNYNDQAEDGKPNASVLYSWKNDQSTFGFNIAAQHYEEKVDRQGIEIFGYHPVSDYAAASPAIAAQVASGALDANALVPDEINAAYFQQTRKRNSAVVNLQFKPDERFDATLSGMYIKESFDNYNQSVYNFLHWNTATMAAVDSFTQGNNGLVTGGHSAGEGAGIIYDNQLRSSEVTTKGLDLRAAYHGEGWNLSGQLGTTKSDNPKISQYLLEPVYFGGFSWDDRHGYTFDDPAAGRDPANWGGGWLGNNGVFMAHAKDSYGQLDFSKDFTGSLINRLLVGVRYAKHDENYGLNVYGGVTPGTLADVGVIDPTDILGEFSGFSPDQANHLQVGEQNILNWIRNSHLDFAHPDPGSYLNNTWALTQKNSAAYAQLDFGNDAWRGNVGLRYVHTEQEGSGYNLPGSVAPVLPALPGWYQTKNSSINNWLPSFNVAYDAAPDVVLRLSGSEVIAWAPYNQMVNNTFLNDTVLTGSGGNADLKPYKSVNFNLSAEWYFAEQSVIAGSIFFKHVLNYIDTIPSTERHYNSIRDTDPTQWDSLVGSHGCTADGFCDYSVSRPRNAGTAKIKGFTLTYQQAFGSTGFGMVANYTYADGETSQGTPMPYQSENSISVGPYYENGPFSARVNYNWRDHYLAGGYVAGAPPAVVDDYADLGLSLGWKFNQNFMVTFDAMNLLDEKYHQYAVGNKDELFGEYTTGRRYMANLRFNF</sequence>
<dbReference type="InterPro" id="IPR037066">
    <property type="entry name" value="Plug_dom_sf"/>
</dbReference>
<dbReference type="Pfam" id="PF00593">
    <property type="entry name" value="TonB_dep_Rec_b-barrel"/>
    <property type="match status" value="1"/>
</dbReference>
<dbReference type="CDD" id="cd01347">
    <property type="entry name" value="ligand_gated_channel"/>
    <property type="match status" value="1"/>
</dbReference>
<evidence type="ECO:0000256" key="10">
    <source>
        <dbReference type="SAM" id="SignalP"/>
    </source>
</evidence>
<dbReference type="InterPro" id="IPR010104">
    <property type="entry name" value="TonB_rcpt_bac"/>
</dbReference>
<keyword evidence="6 8" id="KW-0472">Membrane</keyword>
<dbReference type="PROSITE" id="PS52016">
    <property type="entry name" value="TONB_DEPENDENT_REC_3"/>
    <property type="match status" value="1"/>
</dbReference>
<organism evidence="13 14">
    <name type="scientific">Dokdonella fugitiva</name>
    <dbReference type="NCBI Taxonomy" id="328517"/>
    <lineage>
        <taxon>Bacteria</taxon>
        <taxon>Pseudomonadati</taxon>
        <taxon>Pseudomonadota</taxon>
        <taxon>Gammaproteobacteria</taxon>
        <taxon>Lysobacterales</taxon>
        <taxon>Rhodanobacteraceae</taxon>
        <taxon>Dokdonella</taxon>
    </lineage>
</organism>
<proteinExistence type="inferred from homology"/>
<reference evidence="13 14" key="1">
    <citation type="submission" date="2020-07" db="EMBL/GenBank/DDBJ databases">
        <title>Genomic Encyclopedia of Type Strains, Phase IV (KMG-V): Genome sequencing to study the core and pangenomes of soil and plant-associated prokaryotes.</title>
        <authorList>
            <person name="Whitman W."/>
        </authorList>
    </citation>
    <scope>NUCLEOTIDE SEQUENCE [LARGE SCALE GENOMIC DNA]</scope>
    <source>
        <strain evidence="13 14">RH2WT43</strain>
    </source>
</reference>
<dbReference type="InterPro" id="IPR039426">
    <property type="entry name" value="TonB-dep_rcpt-like"/>
</dbReference>
<protein>
    <submittedName>
        <fullName evidence="13">TonB-dependent receptor</fullName>
    </submittedName>
</protein>
<keyword evidence="5 9" id="KW-0798">TonB box</keyword>
<keyword evidence="7 8" id="KW-0998">Cell outer membrane</keyword>